<keyword evidence="6" id="KW-1185">Reference proteome</keyword>
<reference evidence="5 6" key="1">
    <citation type="submission" date="2020-08" db="EMBL/GenBank/DDBJ databases">
        <title>Functional genomics of gut bacteria from endangered species of beetles.</title>
        <authorList>
            <person name="Carlos-Shanley C."/>
        </authorList>
    </citation>
    <scope>NUCLEOTIDE SEQUENCE [LARGE SCALE GENOMIC DNA]</scope>
    <source>
        <strain evidence="5 6">S00198</strain>
    </source>
</reference>
<sequence length="193" mass="20918">MAKDENRARAHVGGLHIAESPPGQAPAWSAHDRSFAVESELVLRLADGRLGYEVARVAPYVKTYADEGPQGASEAGEGEDDGHSFVAWLGGEPAGEVRLSRHWNGCASIDDLVVGQAFRRRGVARALVEHAIAWSRAQQLAGVVLETQSNNVAACTLYAACGFTLEGFDAGLYRALQPGTREVALFWYWREPR</sequence>
<dbReference type="InterPro" id="IPR050832">
    <property type="entry name" value="Bact_Acetyltransf"/>
</dbReference>
<dbReference type="InterPro" id="IPR016181">
    <property type="entry name" value="Acyl_CoA_acyltransferase"/>
</dbReference>
<dbReference type="InterPro" id="IPR000182">
    <property type="entry name" value="GNAT_dom"/>
</dbReference>
<keyword evidence="2" id="KW-0012">Acyltransferase</keyword>
<dbReference type="EMBL" id="JACHLK010000002">
    <property type="protein sequence ID" value="MBB6559003.1"/>
    <property type="molecule type" value="Genomic_DNA"/>
</dbReference>
<dbReference type="PRINTS" id="PR01754">
    <property type="entry name" value="SACTRNSFRASE"/>
</dbReference>
<dbReference type="GO" id="GO:0016747">
    <property type="term" value="F:acyltransferase activity, transferring groups other than amino-acyl groups"/>
    <property type="evidence" value="ECO:0007669"/>
    <property type="project" value="InterPro"/>
</dbReference>
<evidence type="ECO:0000313" key="5">
    <source>
        <dbReference type="EMBL" id="MBB6559003.1"/>
    </source>
</evidence>
<dbReference type="Proteomes" id="UP000575083">
    <property type="component" value="Unassembled WGS sequence"/>
</dbReference>
<evidence type="ECO:0000259" key="4">
    <source>
        <dbReference type="PROSITE" id="PS51186"/>
    </source>
</evidence>
<evidence type="ECO:0000256" key="2">
    <source>
        <dbReference type="ARBA" id="ARBA00023315"/>
    </source>
</evidence>
<dbReference type="Gene3D" id="3.40.630.30">
    <property type="match status" value="1"/>
</dbReference>
<feature type="region of interest" description="Disordered" evidence="3">
    <location>
        <begin position="1"/>
        <end position="29"/>
    </location>
</feature>
<dbReference type="CDD" id="cd04301">
    <property type="entry name" value="NAT_SF"/>
    <property type="match status" value="1"/>
</dbReference>
<accession>A0A7X0U8I3</accession>
<evidence type="ECO:0000313" key="6">
    <source>
        <dbReference type="Proteomes" id="UP000575083"/>
    </source>
</evidence>
<dbReference type="PROSITE" id="PS51186">
    <property type="entry name" value="GNAT"/>
    <property type="match status" value="1"/>
</dbReference>
<dbReference type="SUPFAM" id="SSF55729">
    <property type="entry name" value="Acyl-CoA N-acyltransferases (Nat)"/>
    <property type="match status" value="1"/>
</dbReference>
<name>A0A7X0U8I3_9BURK</name>
<dbReference type="PANTHER" id="PTHR43877">
    <property type="entry name" value="AMINOALKYLPHOSPHONATE N-ACETYLTRANSFERASE-RELATED-RELATED"/>
    <property type="match status" value="1"/>
</dbReference>
<dbReference type="Pfam" id="PF00583">
    <property type="entry name" value="Acetyltransf_1"/>
    <property type="match status" value="1"/>
</dbReference>
<dbReference type="AlphaFoldDB" id="A0A7X0U8I3"/>
<protein>
    <submittedName>
        <fullName evidence="5">Ribosomal protein S18 acetylase RimI-like enzyme</fullName>
    </submittedName>
</protein>
<gene>
    <name evidence="5" type="ORF">HNP48_001667</name>
</gene>
<keyword evidence="5" id="KW-0687">Ribonucleoprotein</keyword>
<evidence type="ECO:0000256" key="1">
    <source>
        <dbReference type="ARBA" id="ARBA00022679"/>
    </source>
</evidence>
<dbReference type="InterPro" id="IPR008125">
    <property type="entry name" value="Streptothricin_AcTrfase"/>
</dbReference>
<proteinExistence type="predicted"/>
<dbReference type="GO" id="GO:0005840">
    <property type="term" value="C:ribosome"/>
    <property type="evidence" value="ECO:0007669"/>
    <property type="project" value="UniProtKB-KW"/>
</dbReference>
<organism evidence="5 6">
    <name type="scientific">Acidovorax soli</name>
    <dbReference type="NCBI Taxonomy" id="592050"/>
    <lineage>
        <taxon>Bacteria</taxon>
        <taxon>Pseudomonadati</taxon>
        <taxon>Pseudomonadota</taxon>
        <taxon>Betaproteobacteria</taxon>
        <taxon>Burkholderiales</taxon>
        <taxon>Comamonadaceae</taxon>
        <taxon>Acidovorax</taxon>
    </lineage>
</organism>
<keyword evidence="5" id="KW-0689">Ribosomal protein</keyword>
<keyword evidence="1" id="KW-0808">Transferase</keyword>
<comment type="caution">
    <text evidence="5">The sequence shown here is derived from an EMBL/GenBank/DDBJ whole genome shotgun (WGS) entry which is preliminary data.</text>
</comment>
<evidence type="ECO:0000256" key="3">
    <source>
        <dbReference type="SAM" id="MobiDB-lite"/>
    </source>
</evidence>
<feature type="domain" description="N-acetyltransferase" evidence="4">
    <location>
        <begin position="41"/>
        <end position="192"/>
    </location>
</feature>